<dbReference type="Gene3D" id="1.10.287.70">
    <property type="match status" value="1"/>
</dbReference>
<dbReference type="VEuPathDB" id="FungiDB:AeMF1_011848"/>
<dbReference type="EMBL" id="VJMJ01000084">
    <property type="protein sequence ID" value="KAF0737204.1"/>
    <property type="molecule type" value="Genomic_DNA"/>
</dbReference>
<feature type="domain" description="RyR/IP3R Homology associated" evidence="8">
    <location>
        <begin position="256"/>
        <end position="335"/>
    </location>
</feature>
<dbReference type="GO" id="GO:0016020">
    <property type="term" value="C:membrane"/>
    <property type="evidence" value="ECO:0007669"/>
    <property type="project" value="UniProtKB-SubCell"/>
</dbReference>
<dbReference type="GO" id="GO:0006816">
    <property type="term" value="P:calcium ion transport"/>
    <property type="evidence" value="ECO:0007669"/>
    <property type="project" value="InterPro"/>
</dbReference>
<dbReference type="AlphaFoldDB" id="A0A6G0XB17"/>
<dbReference type="Pfam" id="PF08454">
    <property type="entry name" value="RIH_assoc"/>
    <property type="match status" value="1"/>
</dbReference>
<feature type="region of interest" description="Disordered" evidence="5">
    <location>
        <begin position="1"/>
        <end position="34"/>
    </location>
</feature>
<comment type="caution">
    <text evidence="9">The sequence shown here is derived from an EMBL/GenBank/DDBJ whole genome shotgun (WGS) entry which is preliminary data.</text>
</comment>
<dbReference type="InterPro" id="IPR013662">
    <property type="entry name" value="RIH_assoc-dom"/>
</dbReference>
<sequence>MAKRSFLEKSPMAESAPTTYGTPQRNETNPTHVQEEEELQRELRSHVESRRLRGITTILRKKRALAVDLMEREIIRTKSGPPSPRRLDTDVVDTIQTLTENNIEEDDDEEETKRAVHKWRVSFQVERTNRLLLYAEQEWKHAQQLAVESEVAHLIIRCMTPKSASKKATTNVSAKTMLHAEAEELYILDLIHEFIAGGYEPAQNALYRAMLEVYDDDDDETTADVDRKEVFSRFLLKYIRMDKIPKSKTSIHYQKIALSVVHLLCENHNIVWQDMMREKYAEMPVLDAVIKLMDSTPLNDPIFLKCMRCLSEACQGPCPENQDFIVRSSAPRRCCQALLYVTDLDLSVYQAAAEVLLSLMEGRLDSSVNAEMARLFKPADVIKCLVSCYNELVREFGPELSFERDDIHHHDLYNRAVCMMTVAVRIMSLEATQDIMVDAEDDDDSEESDEERKLIMKLADDPESVDLELRDRIKRTVRGIITKAKEDAVNFQTAIRKVVHLNRALKQFDVRSVQAFRTLWESAIDEAKARVPVRFFHSQLISVELVVRGKLTTMYFVKPHDAMYFDEFLQNELLDEMDIGSDKALEVLLSEKAKSIDEELKVVKHLRRHPLYALLSQWQLKIRSRLLWVCFYINFVMLLLLRWDGSDSFLLLLFLGLVYLVGCLVLLGFYVTKAFNLNYCKQQLTPTKLRFRSPKYIREKTWEAWQEPIFIIELLIWTLSLIVYVNGWRSYGSVSCTTVAILAVVFSTLRAIREVANVSRFSVNSESTYLEMRSKLGKKAWKPKIFFWYSVIYDTLFCDNVLALLVYSICAFLGLVTPHDERFLFYGPPLMDLVALNSGLRFVIKAMTTNTAKLTITAIFGAVVIYVFALTGYYFLQDAMTLDSGDQECHSLMHCFMTFIHAGLLNGGGIGDYMSHTPLNYTDKSSYFYRVGFDLSFYIVVIVLLLNLIQGIIIDAFTAVREASENKLQLQRQQCLVCNKSRTVIEADGMANGIMNSFVRHTETKHNIFNYFFFIKYLMAKDETEMNGMESYVFGKIKTKDMTWIPRV</sequence>
<feature type="transmembrane region" description="Helical" evidence="6">
    <location>
        <begin position="731"/>
        <end position="752"/>
    </location>
</feature>
<keyword evidence="2 6" id="KW-0812">Transmembrane</keyword>
<dbReference type="PANTHER" id="PTHR13715">
    <property type="entry name" value="RYANODINE RECEPTOR AND IP3 RECEPTOR"/>
    <property type="match status" value="1"/>
</dbReference>
<dbReference type="PANTHER" id="PTHR13715:SF99">
    <property type="entry name" value="INOSITOL 1,4,5-TRISPHOSPHATE RECEPTOR-LIKE PROTEIN A"/>
    <property type="match status" value="1"/>
</dbReference>
<evidence type="ECO:0000313" key="9">
    <source>
        <dbReference type="EMBL" id="KAF0737204.1"/>
    </source>
</evidence>
<evidence type="ECO:0000256" key="2">
    <source>
        <dbReference type="ARBA" id="ARBA00022692"/>
    </source>
</evidence>
<accession>A0A6G0XB17</accession>
<feature type="compositionally biased region" description="Polar residues" evidence="5">
    <location>
        <begin position="16"/>
        <end position="32"/>
    </location>
</feature>
<dbReference type="GO" id="GO:0005216">
    <property type="term" value="F:monoatomic ion channel activity"/>
    <property type="evidence" value="ECO:0007669"/>
    <property type="project" value="InterPro"/>
</dbReference>
<evidence type="ECO:0000256" key="6">
    <source>
        <dbReference type="SAM" id="Phobius"/>
    </source>
</evidence>
<dbReference type="InterPro" id="IPR015925">
    <property type="entry name" value="Ryanodine_IP3_receptor"/>
</dbReference>
<name>A0A6G0XB17_9STRA</name>
<evidence type="ECO:0000259" key="8">
    <source>
        <dbReference type="Pfam" id="PF08454"/>
    </source>
</evidence>
<evidence type="ECO:0000256" key="3">
    <source>
        <dbReference type="ARBA" id="ARBA00022989"/>
    </source>
</evidence>
<protein>
    <recommendedName>
        <fullName evidence="11">Ion transport domain-containing protein</fullName>
    </recommendedName>
</protein>
<feature type="domain" description="Ion transport" evidence="7">
    <location>
        <begin position="830"/>
        <end position="964"/>
    </location>
</feature>
<keyword evidence="4 6" id="KW-0472">Membrane</keyword>
<dbReference type="Pfam" id="PF00520">
    <property type="entry name" value="Ion_trans"/>
    <property type="match status" value="1"/>
</dbReference>
<evidence type="ECO:0000256" key="1">
    <source>
        <dbReference type="ARBA" id="ARBA00004141"/>
    </source>
</evidence>
<feature type="transmembrane region" description="Helical" evidence="6">
    <location>
        <begin position="626"/>
        <end position="643"/>
    </location>
</feature>
<feature type="transmembrane region" description="Helical" evidence="6">
    <location>
        <begin position="785"/>
        <end position="817"/>
    </location>
</feature>
<comment type="subcellular location">
    <subcellularLocation>
        <location evidence="1">Membrane</location>
        <topology evidence="1">Multi-pass membrane protein</topology>
    </subcellularLocation>
</comment>
<feature type="transmembrane region" description="Helical" evidence="6">
    <location>
        <begin position="856"/>
        <end position="876"/>
    </location>
</feature>
<dbReference type="Proteomes" id="UP000481153">
    <property type="component" value="Unassembled WGS sequence"/>
</dbReference>
<dbReference type="InterPro" id="IPR005821">
    <property type="entry name" value="Ion_trans_dom"/>
</dbReference>
<evidence type="ECO:0000256" key="4">
    <source>
        <dbReference type="ARBA" id="ARBA00023136"/>
    </source>
</evidence>
<proteinExistence type="predicted"/>
<gene>
    <name evidence="9" type="ORF">Ae201684_006384</name>
</gene>
<keyword evidence="10" id="KW-1185">Reference proteome</keyword>
<evidence type="ECO:0008006" key="11">
    <source>
        <dbReference type="Google" id="ProtNLM"/>
    </source>
</evidence>
<evidence type="ECO:0000259" key="7">
    <source>
        <dbReference type="Pfam" id="PF00520"/>
    </source>
</evidence>
<keyword evidence="3 6" id="KW-1133">Transmembrane helix</keyword>
<feature type="transmembrane region" description="Helical" evidence="6">
    <location>
        <begin position="649"/>
        <end position="671"/>
    </location>
</feature>
<feature type="transmembrane region" description="Helical" evidence="6">
    <location>
        <begin position="935"/>
        <end position="960"/>
    </location>
</feature>
<evidence type="ECO:0000256" key="5">
    <source>
        <dbReference type="SAM" id="MobiDB-lite"/>
    </source>
</evidence>
<evidence type="ECO:0000313" key="10">
    <source>
        <dbReference type="Proteomes" id="UP000481153"/>
    </source>
</evidence>
<organism evidence="9 10">
    <name type="scientific">Aphanomyces euteiches</name>
    <dbReference type="NCBI Taxonomy" id="100861"/>
    <lineage>
        <taxon>Eukaryota</taxon>
        <taxon>Sar</taxon>
        <taxon>Stramenopiles</taxon>
        <taxon>Oomycota</taxon>
        <taxon>Saprolegniomycetes</taxon>
        <taxon>Saprolegniales</taxon>
        <taxon>Verrucalvaceae</taxon>
        <taxon>Aphanomyces</taxon>
    </lineage>
</organism>
<dbReference type="SUPFAM" id="SSF48371">
    <property type="entry name" value="ARM repeat"/>
    <property type="match status" value="1"/>
</dbReference>
<dbReference type="InterPro" id="IPR016024">
    <property type="entry name" value="ARM-type_fold"/>
</dbReference>
<reference evidence="9 10" key="1">
    <citation type="submission" date="2019-07" db="EMBL/GenBank/DDBJ databases">
        <title>Genomics analysis of Aphanomyces spp. identifies a new class of oomycete effector associated with host adaptation.</title>
        <authorList>
            <person name="Gaulin E."/>
        </authorList>
    </citation>
    <scope>NUCLEOTIDE SEQUENCE [LARGE SCALE GENOMIC DNA]</scope>
    <source>
        <strain evidence="9 10">ATCC 201684</strain>
    </source>
</reference>
<feature type="transmembrane region" description="Helical" evidence="6">
    <location>
        <begin position="823"/>
        <end position="844"/>
    </location>
</feature>
<feature type="transmembrane region" description="Helical" evidence="6">
    <location>
        <begin position="708"/>
        <end position="725"/>
    </location>
</feature>